<evidence type="ECO:0000259" key="2">
    <source>
        <dbReference type="PROSITE" id="PS51180"/>
    </source>
</evidence>
<dbReference type="GO" id="GO:0005768">
    <property type="term" value="C:endosome"/>
    <property type="evidence" value="ECO:0007669"/>
    <property type="project" value="TreeGrafter"/>
</dbReference>
<feature type="compositionally biased region" description="Low complexity" evidence="1">
    <location>
        <begin position="883"/>
        <end position="899"/>
    </location>
</feature>
<dbReference type="PROSITE" id="PS51180">
    <property type="entry name" value="BRO1"/>
    <property type="match status" value="1"/>
</dbReference>
<feature type="domain" description="BRO1" evidence="2">
    <location>
        <begin position="1"/>
        <end position="531"/>
    </location>
</feature>
<feature type="compositionally biased region" description="Pro residues" evidence="1">
    <location>
        <begin position="933"/>
        <end position="945"/>
    </location>
</feature>
<feature type="compositionally biased region" description="Low complexity" evidence="1">
    <location>
        <begin position="1040"/>
        <end position="1049"/>
    </location>
</feature>
<feature type="compositionally biased region" description="Basic and acidic residues" evidence="1">
    <location>
        <begin position="904"/>
        <end position="923"/>
    </location>
</feature>
<dbReference type="PROSITE" id="PS50330">
    <property type="entry name" value="UIM"/>
    <property type="match status" value="2"/>
</dbReference>
<dbReference type="SMART" id="SM00726">
    <property type="entry name" value="UIM"/>
    <property type="match status" value="3"/>
</dbReference>
<dbReference type="GO" id="GO:0043328">
    <property type="term" value="P:protein transport to vacuole involved in ubiquitin-dependent protein catabolic process via the multivesicular body sorting pathway"/>
    <property type="evidence" value="ECO:0007669"/>
    <property type="project" value="TreeGrafter"/>
</dbReference>
<dbReference type="PANTHER" id="PTHR23030">
    <property type="entry name" value="PCD6 INTERACTING PROTEIN-RELATED"/>
    <property type="match status" value="1"/>
</dbReference>
<dbReference type="InterPro" id="IPR038499">
    <property type="entry name" value="BRO1_sf"/>
</dbReference>
<feature type="region of interest" description="Disordered" evidence="1">
    <location>
        <begin position="1"/>
        <end position="38"/>
    </location>
</feature>
<accession>A0A8J2WIT0</accession>
<dbReference type="SMART" id="SM01041">
    <property type="entry name" value="BRO1"/>
    <property type="match status" value="1"/>
</dbReference>
<proteinExistence type="predicted"/>
<feature type="region of interest" description="Disordered" evidence="1">
    <location>
        <begin position="863"/>
        <end position="1293"/>
    </location>
</feature>
<feature type="compositionally biased region" description="Pro residues" evidence="1">
    <location>
        <begin position="1272"/>
        <end position="1285"/>
    </location>
</feature>
<feature type="compositionally biased region" description="Polar residues" evidence="1">
    <location>
        <begin position="1171"/>
        <end position="1184"/>
    </location>
</feature>
<dbReference type="InterPro" id="IPR003903">
    <property type="entry name" value="UIM_dom"/>
</dbReference>
<feature type="compositionally biased region" description="Pro residues" evidence="1">
    <location>
        <begin position="1050"/>
        <end position="1059"/>
    </location>
</feature>
<feature type="region of interest" description="Disordered" evidence="1">
    <location>
        <begin position="730"/>
        <end position="774"/>
    </location>
</feature>
<dbReference type="OrthoDB" id="2141925at2759"/>
<dbReference type="Proteomes" id="UP000789595">
    <property type="component" value="Unassembled WGS sequence"/>
</dbReference>
<keyword evidence="4" id="KW-1185">Reference proteome</keyword>
<gene>
    <name evidence="3" type="ORF">PECAL_3P02780</name>
</gene>
<comment type="caution">
    <text evidence="3">The sequence shown here is derived from an EMBL/GenBank/DDBJ whole genome shotgun (WGS) entry which is preliminary data.</text>
</comment>
<dbReference type="InterPro" id="IPR004328">
    <property type="entry name" value="BRO1_dom"/>
</dbReference>
<name>A0A8J2WIT0_9STRA</name>
<evidence type="ECO:0000256" key="1">
    <source>
        <dbReference type="SAM" id="MobiDB-lite"/>
    </source>
</evidence>
<evidence type="ECO:0000313" key="3">
    <source>
        <dbReference type="EMBL" id="CAH0370395.1"/>
    </source>
</evidence>
<feature type="compositionally biased region" description="Pro residues" evidence="1">
    <location>
        <begin position="1109"/>
        <end position="1122"/>
    </location>
</feature>
<dbReference type="Gene3D" id="1.25.40.280">
    <property type="entry name" value="alix/aip1 like domains"/>
    <property type="match status" value="1"/>
</dbReference>
<evidence type="ECO:0000313" key="4">
    <source>
        <dbReference type="Proteomes" id="UP000789595"/>
    </source>
</evidence>
<feature type="compositionally biased region" description="Acidic residues" evidence="1">
    <location>
        <begin position="740"/>
        <end position="756"/>
    </location>
</feature>
<reference evidence="3" key="1">
    <citation type="submission" date="2021-11" db="EMBL/GenBank/DDBJ databases">
        <authorList>
            <consortium name="Genoscope - CEA"/>
            <person name="William W."/>
        </authorList>
    </citation>
    <scope>NUCLEOTIDE SEQUENCE</scope>
</reference>
<dbReference type="EMBL" id="CAKKNE010000003">
    <property type="protein sequence ID" value="CAH0370395.1"/>
    <property type="molecule type" value="Genomic_DNA"/>
</dbReference>
<organism evidence="3 4">
    <name type="scientific">Pelagomonas calceolata</name>
    <dbReference type="NCBI Taxonomy" id="35677"/>
    <lineage>
        <taxon>Eukaryota</taxon>
        <taxon>Sar</taxon>
        <taxon>Stramenopiles</taxon>
        <taxon>Ochrophyta</taxon>
        <taxon>Pelagophyceae</taxon>
        <taxon>Pelagomonadales</taxon>
        <taxon>Pelagomonadaceae</taxon>
        <taxon>Pelagomonas</taxon>
    </lineage>
</organism>
<sequence length="1293" mass="139171">MLALPPKRPVGRQTGLGDALSSYAGKTHSGTEANRARAASASLDRCRAAAAEAAEELARGGTGGTSSESAALAVASAAYGDDTGLTEAALENCSRDLRRYARELLAISRRVPDADAALDGFLCEWDDGWATPSKTNPRDATRGLGSRFRRALRNDRKKPTVNKASRQRGGLRLERGATLYNLAACEAAQGCQQDRSSEQGIKRACRHFQRSAGLFEHLRRTTRTAGRRGAACAWGCLVFEDDEADLLDLSSPCLDFCERLCLAQAQACYYEKAVAGQSVAPPIIARLAAHAAHLYWRARAVCSYVPEAENEAKLNELLGEEKCEDTDQLPPSYDTRKGVAGLDASWPCHAEFQARCFEAASSYWAAKSKAKDAEDHGEGYGLQVAYLDRCERECVAALKVASRPGAKRLSQDAIEQITDMRQAAATQRTAVARDNAQIYRETVPNWSDVTQVPRPLGARLAKATVPDACLVGAPGRTPEAMVSAVVPSDEISLLRGLLPRGARSALEAYADRCRRDARECQSRVADADDLVRAALQSLSLPQVVNDVDNAQNFATHGALPKGLRVATASSGEGLFGGSTGSSLLALQKKASELTQARLRSQAALTAARAYSGDASQHVRQRLAQITIDEADDDALLKVVSDDATKQQLAALDGAVGRSTKASVEETLTLSDDVTKAAQACREACSAVDRSGRGRRDAAKRVEVLASEEAQAAAKALDALCDAGLPLVAGDEPEVTRYRDSDDDDDTGDERPEDEDVLPLPPPPTTPRRDDTKTVEASRCVHAFLERRYASEMAPAFSEFAQALGDPRPAVEALASTASLLDEAKRRDPSYRSARDALEKVVAAARLFEELVSRLETRCTAHMNAASEADRRDSPPPKPVTTGLDALLNTANEAAAALDASPSPRVDRRSQEESDAEMARRLAAEFDADDNTIRPPPIPVHQPPPAYRQGQTYNEATRHAPPVPPPDHRQRQELSDAALARQLAEEDERAAARAQSAPAPAPAPARQKGLAETLTGRKLSQWKAQFAKKPEAPVDADLERALAASRAESAPPAPPPPPPVNQDDLDLQRALAASRIESQPRYQAPPRRSQEDDDAALARRLAAEFDAEPAAPPSYSAPPPSDAPPSYNSDAVWNAPQKPPPRPAPSYNDDNDADLQRALAASRAEAPRPQGLFSSLNELPPQQRSYDARPPPSTSSSADYLRRAAQPPPSTSSSADYLRRSYQQEYAPPPPRRSYGNSADSYLRQAAQAPPPPSSLGNRYGPLPPQQQYQDPDLPPLPTFGRPPPGWQQDGRGY</sequence>
<dbReference type="PANTHER" id="PTHR23030:SF30">
    <property type="entry name" value="TYROSINE-PROTEIN PHOSPHATASE NON-RECEPTOR TYPE 23"/>
    <property type="match status" value="1"/>
</dbReference>
<feature type="compositionally biased region" description="Basic and acidic residues" evidence="1">
    <location>
        <begin position="1027"/>
        <end position="1039"/>
    </location>
</feature>
<protein>
    <recommendedName>
        <fullName evidence="2">BRO1 domain-containing protein</fullName>
    </recommendedName>
</protein>
<dbReference type="Pfam" id="PF03097">
    <property type="entry name" value="BRO1"/>
    <property type="match status" value="1"/>
</dbReference>